<evidence type="ECO:0000256" key="1">
    <source>
        <dbReference type="SAM" id="MobiDB-lite"/>
    </source>
</evidence>
<dbReference type="EnsemblMetazoa" id="XM_003729556">
    <property type="protein sequence ID" value="XP_003729604"/>
    <property type="gene ID" value="LOC100890394"/>
</dbReference>
<dbReference type="PANTHER" id="PTHR12019:SF9">
    <property type="entry name" value="THYMOPOIETIN"/>
    <property type="match status" value="1"/>
</dbReference>
<dbReference type="KEGG" id="spu:100890394"/>
<protein>
    <recommendedName>
        <fullName evidence="3">LEM domain-containing protein</fullName>
    </recommendedName>
</protein>
<proteinExistence type="predicted"/>
<reference evidence="5" key="1">
    <citation type="submission" date="2015-02" db="EMBL/GenBank/DDBJ databases">
        <title>Genome sequencing for Strongylocentrotus purpuratus.</title>
        <authorList>
            <person name="Murali S."/>
            <person name="Liu Y."/>
            <person name="Vee V."/>
            <person name="English A."/>
            <person name="Wang M."/>
            <person name="Skinner E."/>
            <person name="Han Y."/>
            <person name="Muzny D.M."/>
            <person name="Worley K.C."/>
            <person name="Gibbs R.A."/>
        </authorList>
    </citation>
    <scope>NUCLEOTIDE SEQUENCE</scope>
</reference>
<accession>A0A7M7GKF0</accession>
<feature type="compositionally biased region" description="Polar residues" evidence="1">
    <location>
        <begin position="44"/>
        <end position="53"/>
    </location>
</feature>
<keyword evidence="5" id="KW-1185">Reference proteome</keyword>
<dbReference type="SMART" id="SM00540">
    <property type="entry name" value="LEM"/>
    <property type="match status" value="1"/>
</dbReference>
<feature type="region of interest" description="Disordered" evidence="1">
    <location>
        <begin position="142"/>
        <end position="222"/>
    </location>
</feature>
<dbReference type="PROSITE" id="PS50954">
    <property type="entry name" value="LEM"/>
    <property type="match status" value="1"/>
</dbReference>
<dbReference type="Gene3D" id="1.10.720.40">
    <property type="match status" value="2"/>
</dbReference>
<dbReference type="RefSeq" id="XP_003729604.1">
    <property type="nucleotide sequence ID" value="XM_003729556.3"/>
</dbReference>
<feature type="domain" description="LEM" evidence="3">
    <location>
        <begin position="103"/>
        <end position="146"/>
    </location>
</feature>
<dbReference type="CDD" id="cd12935">
    <property type="entry name" value="LEM_like"/>
    <property type="match status" value="1"/>
</dbReference>
<organism evidence="4 5">
    <name type="scientific">Strongylocentrotus purpuratus</name>
    <name type="common">Purple sea urchin</name>
    <dbReference type="NCBI Taxonomy" id="7668"/>
    <lineage>
        <taxon>Eukaryota</taxon>
        <taxon>Metazoa</taxon>
        <taxon>Echinodermata</taxon>
        <taxon>Eleutherozoa</taxon>
        <taxon>Echinozoa</taxon>
        <taxon>Echinoidea</taxon>
        <taxon>Euechinoidea</taxon>
        <taxon>Echinacea</taxon>
        <taxon>Camarodonta</taxon>
        <taxon>Echinidea</taxon>
        <taxon>Strongylocentrotidae</taxon>
        <taxon>Strongylocentrotus</taxon>
    </lineage>
</organism>
<dbReference type="InterPro" id="IPR051656">
    <property type="entry name" value="LEM_domain"/>
</dbReference>
<dbReference type="AlphaFoldDB" id="A0A7M7GKF0"/>
<dbReference type="PANTHER" id="PTHR12019">
    <property type="entry name" value="LAMINA-ASSOCIATED POLYPEPTIDE THYMOPOIETIN"/>
    <property type="match status" value="1"/>
</dbReference>
<name>A0A7M7GKF0_STRPU</name>
<dbReference type="OrthoDB" id="10449197at2759"/>
<feature type="compositionally biased region" description="Acidic residues" evidence="1">
    <location>
        <begin position="158"/>
        <end position="180"/>
    </location>
</feature>
<feature type="region of interest" description="Disordered" evidence="1">
    <location>
        <begin position="42"/>
        <end position="108"/>
    </location>
</feature>
<dbReference type="SUPFAM" id="SSF63451">
    <property type="entry name" value="LEM domain"/>
    <property type="match status" value="1"/>
</dbReference>
<keyword evidence="2" id="KW-0472">Membrane</keyword>
<dbReference type="Pfam" id="PF03020">
    <property type="entry name" value="LEM"/>
    <property type="match status" value="1"/>
</dbReference>
<evidence type="ECO:0000313" key="5">
    <source>
        <dbReference type="Proteomes" id="UP000007110"/>
    </source>
</evidence>
<sequence>MSSIGEDPWKLTISQLKTQLKRLGVQAPKDARKAEYVRLYESSVKASRTQSARRATPRRAPVKSQAQRSEFSSDEEAEPASKVIQMPRKGKSNPKDEKMERNLDTVQRLTDKELREELSYYNISAAITDTTRGAYEKKLAGLMTNPPAQPPKPKQVEVEEEEETEEEEEEEEFSDSEPEEVQTPRISAQGDHNLRQTPTRRRAAAAERVNQEQQTSPAKTEVVVEEEGGISFWVQLLILLFIAFAVFLIWYFNQNGQDSGTPGVTKV</sequence>
<dbReference type="CDD" id="cd12934">
    <property type="entry name" value="LEM"/>
    <property type="match status" value="1"/>
</dbReference>
<dbReference type="GeneID" id="100890394"/>
<feature type="compositionally biased region" description="Basic and acidic residues" evidence="1">
    <location>
        <begin position="93"/>
        <end position="108"/>
    </location>
</feature>
<evidence type="ECO:0000256" key="2">
    <source>
        <dbReference type="SAM" id="Phobius"/>
    </source>
</evidence>
<dbReference type="InterPro" id="IPR011015">
    <property type="entry name" value="LEM/LEM-like_dom_sf"/>
</dbReference>
<keyword evidence="2" id="KW-0812">Transmembrane</keyword>
<evidence type="ECO:0000259" key="3">
    <source>
        <dbReference type="PROSITE" id="PS50954"/>
    </source>
</evidence>
<dbReference type="Proteomes" id="UP000007110">
    <property type="component" value="Unassembled WGS sequence"/>
</dbReference>
<keyword evidence="2" id="KW-1133">Transmembrane helix</keyword>
<evidence type="ECO:0000313" key="4">
    <source>
        <dbReference type="EnsemblMetazoa" id="XP_003729604"/>
    </source>
</evidence>
<feature type="transmembrane region" description="Helical" evidence="2">
    <location>
        <begin position="232"/>
        <end position="252"/>
    </location>
</feature>
<reference evidence="4" key="2">
    <citation type="submission" date="2021-01" db="UniProtKB">
        <authorList>
            <consortium name="EnsemblMetazoa"/>
        </authorList>
    </citation>
    <scope>IDENTIFICATION</scope>
</reference>
<dbReference type="InterPro" id="IPR003887">
    <property type="entry name" value="LEM_dom"/>
</dbReference>